<feature type="region of interest" description="Disordered" evidence="1">
    <location>
        <begin position="789"/>
        <end position="821"/>
    </location>
</feature>
<evidence type="ECO:0000313" key="2">
    <source>
        <dbReference type="EMBL" id="GKT19020.1"/>
    </source>
</evidence>
<evidence type="ECO:0000256" key="1">
    <source>
        <dbReference type="SAM" id="MobiDB-lite"/>
    </source>
</evidence>
<evidence type="ECO:0000313" key="3">
    <source>
        <dbReference type="Proteomes" id="UP001057375"/>
    </source>
</evidence>
<feature type="compositionally biased region" description="Acidic residues" evidence="1">
    <location>
        <begin position="796"/>
        <end position="805"/>
    </location>
</feature>
<gene>
    <name evidence="2" type="ORF">ADUPG1_011426</name>
</gene>
<organism evidence="2 3">
    <name type="scientific">Aduncisulcus paluster</name>
    <dbReference type="NCBI Taxonomy" id="2918883"/>
    <lineage>
        <taxon>Eukaryota</taxon>
        <taxon>Metamonada</taxon>
        <taxon>Carpediemonas-like organisms</taxon>
        <taxon>Aduncisulcus</taxon>
    </lineage>
</organism>
<protein>
    <recommendedName>
        <fullName evidence="4">Neurochondrin-like protein</fullName>
    </recommendedName>
</protein>
<accession>A0ABQ5JVK6</accession>
<feature type="non-terminal residue" evidence="2">
    <location>
        <position position="912"/>
    </location>
</feature>
<evidence type="ECO:0008006" key="4">
    <source>
        <dbReference type="Google" id="ProtNLM"/>
    </source>
</evidence>
<dbReference type="EMBL" id="BQXS01012007">
    <property type="protein sequence ID" value="GKT19020.1"/>
    <property type="molecule type" value="Genomic_DNA"/>
</dbReference>
<proteinExistence type="predicted"/>
<comment type="caution">
    <text evidence="2">The sequence shown here is derived from an EMBL/GenBank/DDBJ whole genome shotgun (WGS) entry which is preliminary data.</text>
</comment>
<name>A0ABQ5JVK6_9EUKA</name>
<keyword evidence="3" id="KW-1185">Reference proteome</keyword>
<dbReference type="Proteomes" id="UP001057375">
    <property type="component" value="Unassembled WGS sequence"/>
</dbReference>
<sequence length="912" mass="101262">MIADVFDFFDFCFPVTSMNPFLRKLRSSVDRDEIHREILSYKCETTKKLRILKLATKYISSLEIAKLYVEAFKEISVYILDHGSKRSLSISITFMTQAFSNSSYLCQALKEDESWMKKEYIILACSTPVSIAKRFVTDLLFLTFTPLPPNVISLLPRLYRRFSFDDIIDIPSLTNSMQKVNEHFITAVYPALVYCRGPFPEGSYVFVHYANRYMMQKYVTPVDANCVGILTATSIIDDVFDGKADIFRWAVEGFAIMLRRLRPKDRSHFMGLILEMLGVDTWIEDCSSEEKKEDEVEMVIPPAHRRKTTLPHTKSYLCHVLCGLLWLSDEIESVEPLSLVKTVSQLANAIISPKMRKTLDLMTVAVDKHVSQYSEHSSQKEQQQKDTDDDGICDIAGFDSFSALSSTLKDIISTNLPSTTSKSLFLPSEKNFSALLSLCVCMGEKEQQQKDTDDDGICEIAGFDSFSALSSTLKDIISTNLPSTTSKSLFLPSEKNFSALLSLCVCMGEVCACSARMYKLKCKKSSSGLKRSSGATTLSHDDVEEEEVRKQDLACGVGSKDDVSCGQPCISVHVLPVFMLLLDSRLLDCGILSEEKGNMQRGEESVAFTTSKPGALVVSQTLKSVLSYILALEDGEAVAICALLHDKMCDIHKAICEEDITIVRPIVILLGAFFFVHEYMVQKYEQMEMPDEISRKLFETISKQHHKIHRGRFLSMFTPATCEQADRLTVDATCILVEVLSFLRVAGEGLLEDIGGLDVLHQTTMPHSTISGGAGASSTRGAVGAVGAVSNLGRGEEEEEGEEEEGEKKRETTTLTSSSSATSILAQDESLSYLCAAKENSFSSVALFVTSAAPSIRRRARFAIMNCTSEFSAISHDILFSLLIPSSCRRGTISANECDSQALYCFRVLDIP</sequence>
<reference evidence="2" key="1">
    <citation type="submission" date="2022-03" db="EMBL/GenBank/DDBJ databases">
        <title>Draft genome sequence of Aduncisulcus paluster, a free-living microaerophilic Fornicata.</title>
        <authorList>
            <person name="Yuyama I."/>
            <person name="Kume K."/>
            <person name="Tamura T."/>
            <person name="Inagaki Y."/>
            <person name="Hashimoto T."/>
        </authorList>
    </citation>
    <scope>NUCLEOTIDE SEQUENCE</scope>
    <source>
        <strain evidence="2">NY0171</strain>
    </source>
</reference>